<reference evidence="1 2" key="1">
    <citation type="submission" date="2014-04" db="EMBL/GenBank/DDBJ databases">
        <authorList>
            <consortium name="DOE Joint Genome Institute"/>
            <person name="Kuo A."/>
            <person name="Martino E."/>
            <person name="Perotto S."/>
            <person name="Kohler A."/>
            <person name="Nagy L.G."/>
            <person name="Floudas D."/>
            <person name="Copeland A."/>
            <person name="Barry K.W."/>
            <person name="Cichocki N."/>
            <person name="Veneault-Fourrey C."/>
            <person name="LaButti K."/>
            <person name="Lindquist E.A."/>
            <person name="Lipzen A."/>
            <person name="Lundell T."/>
            <person name="Morin E."/>
            <person name="Murat C."/>
            <person name="Sun H."/>
            <person name="Tunlid A."/>
            <person name="Henrissat B."/>
            <person name="Grigoriev I.V."/>
            <person name="Hibbett D.S."/>
            <person name="Martin F."/>
            <person name="Nordberg H.P."/>
            <person name="Cantor M.N."/>
            <person name="Hua S.X."/>
        </authorList>
    </citation>
    <scope>NUCLEOTIDE SEQUENCE [LARGE SCALE GENOMIC DNA]</scope>
    <source>
        <strain evidence="1 2">Zn</strain>
    </source>
</reference>
<sequence length="131" mass="14901">MLVTYAAEPKVVFLYLNPRNSPRLDSRELSLFDEDFDAWPLLERGSDTLPLYLENEVLSVEGVELDTLTHVAPLPVEPDFTIIAAFLEFRGRLLDVYKYTRESRATALSLIMVANAFGNKDRMQLEIGSTF</sequence>
<accession>A0A0C3I3X9</accession>
<dbReference type="AlphaFoldDB" id="A0A0C3I3X9"/>
<protein>
    <submittedName>
        <fullName evidence="1">Uncharacterized protein</fullName>
    </submittedName>
</protein>
<dbReference type="HOGENOM" id="CLU_1928210_0_0_1"/>
<dbReference type="EMBL" id="KN832870">
    <property type="protein sequence ID" value="KIN09082.1"/>
    <property type="molecule type" value="Genomic_DNA"/>
</dbReference>
<evidence type="ECO:0000313" key="1">
    <source>
        <dbReference type="EMBL" id="KIN09082.1"/>
    </source>
</evidence>
<organism evidence="1 2">
    <name type="scientific">Oidiodendron maius (strain Zn)</name>
    <dbReference type="NCBI Taxonomy" id="913774"/>
    <lineage>
        <taxon>Eukaryota</taxon>
        <taxon>Fungi</taxon>
        <taxon>Dikarya</taxon>
        <taxon>Ascomycota</taxon>
        <taxon>Pezizomycotina</taxon>
        <taxon>Leotiomycetes</taxon>
        <taxon>Leotiomycetes incertae sedis</taxon>
        <taxon>Myxotrichaceae</taxon>
        <taxon>Oidiodendron</taxon>
    </lineage>
</organism>
<proteinExistence type="predicted"/>
<reference evidence="2" key="2">
    <citation type="submission" date="2015-01" db="EMBL/GenBank/DDBJ databases">
        <title>Evolutionary Origins and Diversification of the Mycorrhizal Mutualists.</title>
        <authorList>
            <consortium name="DOE Joint Genome Institute"/>
            <consortium name="Mycorrhizal Genomics Consortium"/>
            <person name="Kohler A."/>
            <person name="Kuo A."/>
            <person name="Nagy L.G."/>
            <person name="Floudas D."/>
            <person name="Copeland A."/>
            <person name="Barry K.W."/>
            <person name="Cichocki N."/>
            <person name="Veneault-Fourrey C."/>
            <person name="LaButti K."/>
            <person name="Lindquist E.A."/>
            <person name="Lipzen A."/>
            <person name="Lundell T."/>
            <person name="Morin E."/>
            <person name="Murat C."/>
            <person name="Riley R."/>
            <person name="Ohm R."/>
            <person name="Sun H."/>
            <person name="Tunlid A."/>
            <person name="Henrissat B."/>
            <person name="Grigoriev I.V."/>
            <person name="Hibbett D.S."/>
            <person name="Martin F."/>
        </authorList>
    </citation>
    <scope>NUCLEOTIDE SEQUENCE [LARGE SCALE GENOMIC DNA]</scope>
    <source>
        <strain evidence="2">Zn</strain>
    </source>
</reference>
<keyword evidence="2" id="KW-1185">Reference proteome</keyword>
<name>A0A0C3I3X9_OIDMZ</name>
<dbReference type="Proteomes" id="UP000054321">
    <property type="component" value="Unassembled WGS sequence"/>
</dbReference>
<dbReference type="InParanoid" id="A0A0C3I3X9"/>
<gene>
    <name evidence="1" type="ORF">OIDMADRAFT_23798</name>
</gene>
<evidence type="ECO:0000313" key="2">
    <source>
        <dbReference type="Proteomes" id="UP000054321"/>
    </source>
</evidence>